<dbReference type="EC" id="2.7.7.49" evidence="2 13"/>
<feature type="domain" description="Reverse transcriptase" evidence="15">
    <location>
        <begin position="703"/>
        <end position="1046"/>
    </location>
</feature>
<dbReference type="Gene3D" id="1.10.357.90">
    <property type="match status" value="1"/>
</dbReference>
<dbReference type="OrthoDB" id="289721at2759"/>
<evidence type="ECO:0000313" key="16">
    <source>
        <dbReference type="EMBL" id="TQB68418.1"/>
    </source>
</evidence>
<dbReference type="EMBL" id="VIFY01000219">
    <property type="protein sequence ID" value="TQB68418.1"/>
    <property type="molecule type" value="Genomic_DNA"/>
</dbReference>
<evidence type="ECO:0000256" key="14">
    <source>
        <dbReference type="SAM" id="MobiDB-lite"/>
    </source>
</evidence>
<dbReference type="GO" id="GO:0003720">
    <property type="term" value="F:telomerase activity"/>
    <property type="evidence" value="ECO:0007669"/>
    <property type="project" value="InterPro"/>
</dbReference>
<keyword evidence="8 13" id="KW-0460">Magnesium</keyword>
<dbReference type="PROSITE" id="PS50878">
    <property type="entry name" value="RT_POL"/>
    <property type="match status" value="1"/>
</dbReference>
<dbReference type="PANTHER" id="PTHR12066">
    <property type="entry name" value="TELOMERASE REVERSE TRANSCRIPTASE"/>
    <property type="match status" value="1"/>
</dbReference>
<dbReference type="GO" id="GO:0000781">
    <property type="term" value="C:chromosome, telomeric region"/>
    <property type="evidence" value="ECO:0007669"/>
    <property type="project" value="UniProtKB-SubCell"/>
</dbReference>
<dbReference type="Pfam" id="PF00078">
    <property type="entry name" value="RVT_1"/>
    <property type="match status" value="1"/>
</dbReference>
<comment type="catalytic activity">
    <reaction evidence="12 13">
        <text>DNA(n) + a 2'-deoxyribonucleoside 5'-triphosphate = DNA(n+1) + diphosphate</text>
        <dbReference type="Rhea" id="RHEA:22508"/>
        <dbReference type="Rhea" id="RHEA-COMP:17339"/>
        <dbReference type="Rhea" id="RHEA-COMP:17340"/>
        <dbReference type="ChEBI" id="CHEBI:33019"/>
        <dbReference type="ChEBI" id="CHEBI:61560"/>
        <dbReference type="ChEBI" id="CHEBI:173112"/>
        <dbReference type="EC" id="2.7.7.49"/>
    </reaction>
</comment>
<evidence type="ECO:0000256" key="12">
    <source>
        <dbReference type="ARBA" id="ARBA00048173"/>
    </source>
</evidence>
<dbReference type="GO" id="GO:0070034">
    <property type="term" value="F:telomerase RNA binding"/>
    <property type="evidence" value="ECO:0007669"/>
    <property type="project" value="TreeGrafter"/>
</dbReference>
<dbReference type="CDD" id="cd01648">
    <property type="entry name" value="TERT"/>
    <property type="match status" value="1"/>
</dbReference>
<evidence type="ECO:0000259" key="15">
    <source>
        <dbReference type="PROSITE" id="PS50878"/>
    </source>
</evidence>
<proteinExistence type="inferred from homology"/>
<dbReference type="Proteomes" id="UP000319663">
    <property type="component" value="Unassembled WGS sequence"/>
</dbReference>
<dbReference type="InterPro" id="IPR021891">
    <property type="entry name" value="Telomerase_RBD"/>
</dbReference>
<dbReference type="GO" id="GO:0000333">
    <property type="term" value="C:telomerase catalytic core complex"/>
    <property type="evidence" value="ECO:0007669"/>
    <property type="project" value="TreeGrafter"/>
</dbReference>
<accession>A0A507QIV0</accession>
<evidence type="ECO:0000256" key="5">
    <source>
        <dbReference type="ARBA" id="ARBA00022679"/>
    </source>
</evidence>
<dbReference type="STRING" id="5098.A0A507QIV0"/>
<feature type="region of interest" description="Disordered" evidence="14">
    <location>
        <begin position="407"/>
        <end position="433"/>
    </location>
</feature>
<dbReference type="GO" id="GO:0007004">
    <property type="term" value="P:telomere maintenance via telomerase"/>
    <property type="evidence" value="ECO:0007669"/>
    <property type="project" value="TreeGrafter"/>
</dbReference>
<keyword evidence="5 13" id="KW-0808">Transferase</keyword>
<comment type="subcellular location">
    <subcellularLocation>
        <location evidence="13">Nucleus</location>
    </subcellularLocation>
    <subcellularLocation>
        <location evidence="13">Chromosome</location>
        <location evidence="13">Telomere</location>
    </subcellularLocation>
</comment>
<dbReference type="Pfam" id="PF12009">
    <property type="entry name" value="Telomerase_RBD"/>
    <property type="match status" value="1"/>
</dbReference>
<comment type="similarity">
    <text evidence="1 13">Belongs to the reverse transcriptase family. Telomerase subfamily.</text>
</comment>
<protein>
    <recommendedName>
        <fullName evidence="3 13">Telomerase reverse transcriptase</fullName>
        <ecNumber evidence="2 13">2.7.7.49</ecNumber>
    </recommendedName>
    <alternativeName>
        <fullName evidence="13">Telomerase catalytic subunit</fullName>
    </alternativeName>
</protein>
<dbReference type="GO" id="GO:0042162">
    <property type="term" value="F:telomeric DNA binding"/>
    <property type="evidence" value="ECO:0007669"/>
    <property type="project" value="TreeGrafter"/>
</dbReference>
<dbReference type="AlphaFoldDB" id="A0A507QIV0"/>
<evidence type="ECO:0000256" key="10">
    <source>
        <dbReference type="ARBA" id="ARBA00022918"/>
    </source>
</evidence>
<evidence type="ECO:0000313" key="17">
    <source>
        <dbReference type="Proteomes" id="UP000319663"/>
    </source>
</evidence>
<evidence type="ECO:0000256" key="6">
    <source>
        <dbReference type="ARBA" id="ARBA00022695"/>
    </source>
</evidence>
<evidence type="ECO:0000256" key="13">
    <source>
        <dbReference type="RuleBase" id="RU365061"/>
    </source>
</evidence>
<dbReference type="GO" id="GO:0046872">
    <property type="term" value="F:metal ion binding"/>
    <property type="evidence" value="ECO:0007669"/>
    <property type="project" value="UniProtKB-KW"/>
</dbReference>
<evidence type="ECO:0000256" key="8">
    <source>
        <dbReference type="ARBA" id="ARBA00022842"/>
    </source>
</evidence>
<dbReference type="InterPro" id="IPR003545">
    <property type="entry name" value="Telomerase_RT"/>
</dbReference>
<name>A0A507QIV0_MONPU</name>
<feature type="region of interest" description="Disordered" evidence="14">
    <location>
        <begin position="1"/>
        <end position="24"/>
    </location>
</feature>
<keyword evidence="17" id="KW-1185">Reference proteome</keyword>
<dbReference type="Gene3D" id="3.30.70.2630">
    <property type="match status" value="1"/>
</dbReference>
<dbReference type="SMART" id="SM00975">
    <property type="entry name" value="Telomerase_RBD"/>
    <property type="match status" value="1"/>
</dbReference>
<evidence type="ECO:0000256" key="4">
    <source>
        <dbReference type="ARBA" id="ARBA00022454"/>
    </source>
</evidence>
<evidence type="ECO:0000256" key="9">
    <source>
        <dbReference type="ARBA" id="ARBA00022895"/>
    </source>
</evidence>
<comment type="function">
    <text evidence="13">Telomerase is a ribonucleoprotein enzyme essential for the replication of chromosome termini in most eukaryotes. It elongates telomeres. It is a reverse transcriptase that adds simple sequence repeats to chromosome ends by copying a template sequence within the RNA component of the enzyme.</text>
</comment>
<keyword evidence="11 13" id="KW-0539">Nucleus</keyword>
<dbReference type="Pfam" id="PF21399">
    <property type="entry name" value="TERT_C"/>
    <property type="match status" value="1"/>
</dbReference>
<dbReference type="PANTHER" id="PTHR12066:SF0">
    <property type="entry name" value="TELOMERASE REVERSE TRANSCRIPTASE"/>
    <property type="match status" value="1"/>
</dbReference>
<feature type="region of interest" description="Disordered" evidence="14">
    <location>
        <begin position="478"/>
        <end position="498"/>
    </location>
</feature>
<reference evidence="16 17" key="1">
    <citation type="submission" date="2019-06" db="EMBL/GenBank/DDBJ databases">
        <title>Wine fermentation using esterase from Monascus purpureus.</title>
        <authorList>
            <person name="Geng C."/>
            <person name="Zhang Y."/>
        </authorList>
    </citation>
    <scope>NUCLEOTIDE SEQUENCE [LARGE SCALE GENOMIC DNA]</scope>
    <source>
        <strain evidence="16">HQ1</strain>
    </source>
</reference>
<dbReference type="InterPro" id="IPR043502">
    <property type="entry name" value="DNA/RNA_pol_sf"/>
</dbReference>
<evidence type="ECO:0000256" key="7">
    <source>
        <dbReference type="ARBA" id="ARBA00022723"/>
    </source>
</evidence>
<dbReference type="InterPro" id="IPR000477">
    <property type="entry name" value="RT_dom"/>
</dbReference>
<keyword evidence="7 13" id="KW-0479">Metal-binding</keyword>
<gene>
    <name evidence="16" type="ORF">MPDQ_003451</name>
</gene>
<keyword evidence="6 13" id="KW-0548">Nucleotidyltransferase</keyword>
<dbReference type="PRINTS" id="PR01365">
    <property type="entry name" value="TELOMERASERT"/>
</dbReference>
<comment type="caution">
    <text evidence="16">The sequence shown here is derived from an EMBL/GenBank/DDBJ whole genome shotgun (WGS) entry which is preliminary data.</text>
</comment>
<sequence>MGKKRKRTVKNGGATDQLPRKQRDCKAASEHLGKLSDERVHHAHPVISSYYPKVLTLREYLLQQLPVSCKSRRRRIGSLGLGLDMQQGGAGPAANADGQYRDEDPQFIRTIAHLLDSTLIGILKEPGPTVDQTRLREFVAFTQSQERSFVDATDTGPTRAQSEIVDFVILSLFNRNRFSYRNPQHILAHGYRRAASAALRDPEQEPGALESSIPGIVQQYPNHNVLTLKKAPWKDILGLLGNNGEEIMMRLLFDCGIFACVDKQKGIYYQMSGVPLSFLEPLNQDHLDIHLAKDAPVPIKERTQGKSASNNRNGILHKPNGIVFVRRRMLYARPTRNLRGDIMFGLAHTHVLNRFPSSDSLSQTVHVMKYIFPRQFGLNNVFTSKTGTRETTQSFKEYTFREEEIARSEQKRQHQNSQPMAHVEGGTPKPRESVKVPKRLRGTVKLIQKLQDRNKRCAYNELLRYYCPQRETDPWKIGSLGSQPGCSDTSRVPNSSASEQLVTQIRGPYRTISGNTPEPVVGSPDNKPTICQPKRSLTEYSTPPAFVSAFCRAVLQKLIPSEFYGTGEEGRSNRKIILKHVDEFVRMRQFESLSLHEVCKGLKVTCMPWLEPPKIREQASSSYPKRCKLSLSDLQKRTELLHEFVYYIFDSILIPLIRTNFYVTESQIHRNRLFYFRHDVWHLLTEKPLQDLQSSMFEDLKGDKAQRALARRSLGYGVLRLLPKPTGVRPILNLRRRMMQRTSAGKKSFLGPSVNSIVTPIANMLNYERVRKPAALGSALQSVGEMHFRLKSLKERLQRQQHGPKQGHQPLYFVKLDIQSCFDTIPQHKLIDLIERTVSEDSYYITKHVEVRPPIGFNTSWPPQLGNGRPVRKFVGRAAPVSKPQPLLDIIAENAASRKPHTVFVDALVQKEHTADELLDLLNEHVRNNMVKIGNKYLRQRNGIPQGSVLSSLLCNFFYGALEREVLGFLQTDRALLLRLVDDFLLITSDAELAMRFLQVMMKGQPAYGVSVNPSKSLVNFEATVNGIQVPRLVDSRLFPYCGNLIDTHTLEIHKDTERALEGGDSAGAALSDALTVESARVPGRSFHRKMLATFKLQMHPMYLDTSHNSTSVILANLYSSFITSAMKMYRYMKSLRGRAHPAAPVVIRTIRDLIHLTSTLIQTKRIGTSTKQPVTDSGVSPRLTYAVHHSQIVYLAAAAFRFVLGRKQTRYAEILRWLDVIWRTAKPRSDGEMVRLAQVVRNGNMTFGGWRF</sequence>
<dbReference type="Gene3D" id="1.10.132.70">
    <property type="match status" value="1"/>
</dbReference>
<evidence type="ECO:0000256" key="1">
    <source>
        <dbReference type="ARBA" id="ARBA00008001"/>
    </source>
</evidence>
<keyword evidence="4 13" id="KW-0158">Chromosome</keyword>
<dbReference type="SUPFAM" id="SSF56672">
    <property type="entry name" value="DNA/RNA polymerases"/>
    <property type="match status" value="1"/>
</dbReference>
<keyword evidence="9 13" id="KW-0779">Telomere</keyword>
<keyword evidence="10 13" id="KW-0695">RNA-directed DNA polymerase</keyword>
<evidence type="ECO:0000256" key="3">
    <source>
        <dbReference type="ARBA" id="ARBA00016182"/>
    </source>
</evidence>
<evidence type="ECO:0000256" key="2">
    <source>
        <dbReference type="ARBA" id="ARBA00012493"/>
    </source>
</evidence>
<feature type="compositionally biased region" description="Polar residues" evidence="14">
    <location>
        <begin position="480"/>
        <end position="498"/>
    </location>
</feature>
<evidence type="ECO:0000256" key="11">
    <source>
        <dbReference type="ARBA" id="ARBA00023242"/>
    </source>
</evidence>
<organism evidence="16 17">
    <name type="scientific">Monascus purpureus</name>
    <name type="common">Red mold</name>
    <name type="synonym">Monascus anka</name>
    <dbReference type="NCBI Taxonomy" id="5098"/>
    <lineage>
        <taxon>Eukaryota</taxon>
        <taxon>Fungi</taxon>
        <taxon>Dikarya</taxon>
        <taxon>Ascomycota</taxon>
        <taxon>Pezizomycotina</taxon>
        <taxon>Eurotiomycetes</taxon>
        <taxon>Eurotiomycetidae</taxon>
        <taxon>Eurotiales</taxon>
        <taxon>Aspergillaceae</taxon>
        <taxon>Monascus</taxon>
    </lineage>
</organism>
<dbReference type="InterPro" id="IPR049139">
    <property type="entry name" value="TERT_C"/>
</dbReference>